<sequence>MVFLFSRLCCYLICYSLVLILSLVSLTLVSFKMKTGVLRLLQAAALVSSAAARCRPCSPSDKLLTLMRAQDTAELEPFCAGFLASPASTVEVTVTQTGVATVTSTVVVTEVSTFYQEMITVTEPATVTAAAPIPTFEKKKAKRSVDYPAWLHATYAPERVSSACKCLSIAPSSAATVTVTGTAEAVTVTEGAVVTETALSTVTEEFGVTTVTVTTTHRLAQAQLPSLATPTKQIS</sequence>
<evidence type="ECO:0000256" key="1">
    <source>
        <dbReference type="SAM" id="Phobius"/>
    </source>
</evidence>
<keyword evidence="3" id="KW-1185">Reference proteome</keyword>
<comment type="caution">
    <text evidence="2">The sequence shown here is derived from an EMBL/GenBank/DDBJ whole genome shotgun (WGS) entry which is preliminary data.</text>
</comment>
<dbReference type="Proteomes" id="UP001321749">
    <property type="component" value="Unassembled WGS sequence"/>
</dbReference>
<reference evidence="2" key="2">
    <citation type="submission" date="2023-06" db="EMBL/GenBank/DDBJ databases">
        <authorList>
            <consortium name="Lawrence Berkeley National Laboratory"/>
            <person name="Mondo S.J."/>
            <person name="Hensen N."/>
            <person name="Bonometti L."/>
            <person name="Westerberg I."/>
            <person name="Brannstrom I.O."/>
            <person name="Guillou S."/>
            <person name="Cros-Aarteil S."/>
            <person name="Calhoun S."/>
            <person name="Haridas S."/>
            <person name="Kuo A."/>
            <person name="Pangilinan J."/>
            <person name="Riley R."/>
            <person name="Labutti K."/>
            <person name="Andreopoulos B."/>
            <person name="Lipzen A."/>
            <person name="Chen C."/>
            <person name="Yanf M."/>
            <person name="Daum C."/>
            <person name="Ng V."/>
            <person name="Clum A."/>
            <person name="Steindorff A."/>
            <person name="Ohm R."/>
            <person name="Martin F."/>
            <person name="Silar P."/>
            <person name="Natvig D."/>
            <person name="Lalanne C."/>
            <person name="Gautier V."/>
            <person name="Ament-Velasquez S.L."/>
            <person name="Kruys A."/>
            <person name="Hutchinson M.I."/>
            <person name="Powell A.J."/>
            <person name="Barry K."/>
            <person name="Miller A.N."/>
            <person name="Grigoriev I.V."/>
            <person name="Debuchy R."/>
            <person name="Gladieux P."/>
            <person name="Thoren M.H."/>
            <person name="Johannesson H."/>
        </authorList>
    </citation>
    <scope>NUCLEOTIDE SEQUENCE</scope>
    <source>
        <strain evidence="2">PSN324</strain>
    </source>
</reference>
<protein>
    <submittedName>
        <fullName evidence="2">Uncharacterized protein</fullName>
    </submittedName>
</protein>
<gene>
    <name evidence="2" type="ORF">QBC42DRAFT_327144</name>
</gene>
<keyword evidence="1" id="KW-0472">Membrane</keyword>
<dbReference type="AlphaFoldDB" id="A0AAV9HTQ8"/>
<keyword evidence="1" id="KW-0812">Transmembrane</keyword>
<keyword evidence="1" id="KW-1133">Transmembrane helix</keyword>
<dbReference type="EMBL" id="MU864973">
    <property type="protein sequence ID" value="KAK4462396.1"/>
    <property type="molecule type" value="Genomic_DNA"/>
</dbReference>
<proteinExistence type="predicted"/>
<reference evidence="2" key="1">
    <citation type="journal article" date="2023" name="Mol. Phylogenet. Evol.">
        <title>Genome-scale phylogeny and comparative genomics of the fungal order Sordariales.</title>
        <authorList>
            <person name="Hensen N."/>
            <person name="Bonometti L."/>
            <person name="Westerberg I."/>
            <person name="Brannstrom I.O."/>
            <person name="Guillou S."/>
            <person name="Cros-Aarteil S."/>
            <person name="Calhoun S."/>
            <person name="Haridas S."/>
            <person name="Kuo A."/>
            <person name="Mondo S."/>
            <person name="Pangilinan J."/>
            <person name="Riley R."/>
            <person name="LaButti K."/>
            <person name="Andreopoulos B."/>
            <person name="Lipzen A."/>
            <person name="Chen C."/>
            <person name="Yan M."/>
            <person name="Daum C."/>
            <person name="Ng V."/>
            <person name="Clum A."/>
            <person name="Steindorff A."/>
            <person name="Ohm R.A."/>
            <person name="Martin F."/>
            <person name="Silar P."/>
            <person name="Natvig D.O."/>
            <person name="Lalanne C."/>
            <person name="Gautier V."/>
            <person name="Ament-Velasquez S.L."/>
            <person name="Kruys A."/>
            <person name="Hutchinson M.I."/>
            <person name="Powell A.J."/>
            <person name="Barry K."/>
            <person name="Miller A.N."/>
            <person name="Grigoriev I.V."/>
            <person name="Debuchy R."/>
            <person name="Gladieux P."/>
            <person name="Hiltunen Thoren M."/>
            <person name="Johannesson H."/>
        </authorList>
    </citation>
    <scope>NUCLEOTIDE SEQUENCE</scope>
    <source>
        <strain evidence="2">PSN324</strain>
    </source>
</reference>
<feature type="transmembrane region" description="Helical" evidence="1">
    <location>
        <begin position="12"/>
        <end position="31"/>
    </location>
</feature>
<accession>A0AAV9HTQ8</accession>
<name>A0AAV9HTQ8_9PEZI</name>
<evidence type="ECO:0000313" key="3">
    <source>
        <dbReference type="Proteomes" id="UP001321749"/>
    </source>
</evidence>
<evidence type="ECO:0000313" key="2">
    <source>
        <dbReference type="EMBL" id="KAK4462396.1"/>
    </source>
</evidence>
<organism evidence="2 3">
    <name type="scientific">Cladorrhinum samala</name>
    <dbReference type="NCBI Taxonomy" id="585594"/>
    <lineage>
        <taxon>Eukaryota</taxon>
        <taxon>Fungi</taxon>
        <taxon>Dikarya</taxon>
        <taxon>Ascomycota</taxon>
        <taxon>Pezizomycotina</taxon>
        <taxon>Sordariomycetes</taxon>
        <taxon>Sordariomycetidae</taxon>
        <taxon>Sordariales</taxon>
        <taxon>Podosporaceae</taxon>
        <taxon>Cladorrhinum</taxon>
    </lineage>
</organism>